<dbReference type="Gene3D" id="3.40.50.2000">
    <property type="entry name" value="Glycogen Phosphorylase B"/>
    <property type="match status" value="1"/>
</dbReference>
<organism evidence="1 2">
    <name type="scientific">Roseinatronobacter ekhonensis</name>
    <dbReference type="NCBI Taxonomy" id="254356"/>
    <lineage>
        <taxon>Bacteria</taxon>
        <taxon>Pseudomonadati</taxon>
        <taxon>Pseudomonadota</taxon>
        <taxon>Alphaproteobacteria</taxon>
        <taxon>Rhodobacterales</taxon>
        <taxon>Paracoccaceae</taxon>
        <taxon>Roseinatronobacter</taxon>
    </lineage>
</organism>
<gene>
    <name evidence="1" type="ORF">ROE7235_00455</name>
</gene>
<dbReference type="Proteomes" id="UP000272908">
    <property type="component" value="Unassembled WGS sequence"/>
</dbReference>
<dbReference type="Pfam" id="PF13692">
    <property type="entry name" value="Glyco_trans_1_4"/>
    <property type="match status" value="1"/>
</dbReference>
<proteinExistence type="predicted"/>
<reference evidence="2" key="1">
    <citation type="submission" date="2018-08" db="EMBL/GenBank/DDBJ databases">
        <authorList>
            <person name="Rodrigo-Torres L."/>
            <person name="Arahal R. D."/>
            <person name="Lucena T."/>
        </authorList>
    </citation>
    <scope>NUCLEOTIDE SEQUENCE [LARGE SCALE GENOMIC DNA]</scope>
    <source>
        <strain evidence="2">CECT 7235</strain>
    </source>
</reference>
<evidence type="ECO:0008006" key="3">
    <source>
        <dbReference type="Google" id="ProtNLM"/>
    </source>
</evidence>
<protein>
    <recommendedName>
        <fullName evidence="3">Glycosyl transferase family 1 domain-containing protein</fullName>
    </recommendedName>
</protein>
<dbReference type="EMBL" id="UIHC01000003">
    <property type="protein sequence ID" value="SUZ30729.1"/>
    <property type="molecule type" value="Genomic_DNA"/>
</dbReference>
<dbReference type="OrthoDB" id="503550at2"/>
<dbReference type="SUPFAM" id="SSF53756">
    <property type="entry name" value="UDP-Glycosyltransferase/glycogen phosphorylase"/>
    <property type="match status" value="1"/>
</dbReference>
<dbReference type="RefSeq" id="WP_121093035.1">
    <property type="nucleotide sequence ID" value="NZ_UIHC01000003.1"/>
</dbReference>
<sequence>MANRLVIYSSAPAQQREDGLWLDAKFVQGMERHVAEWPGPVSVVLRDVGLPLPFGVHCPPGSLGFDLAIVPRGAPITPHLGRDVALVAAAADDHEALDFPAQVKAVDAKLVYVLEYTLGTRLRILWMDRTRGLARRLRSALWTLKQERRLRRALRAADAVQFNGYPAYDVYRGLVRDAHLYLDNRLSGDMMARDDEMTTRAERLRSGAPLRLIHSGRLEPMKGAGDLLPVMDRLAALGVEATLDIYGTGSLEAEIGAGLARFDGRVRLHPPVDFVRELVPINRRQADVFLSCHRQSDPSCTYLEAMGCGLAVAGFDNGMWRGVQERSGGGGLAPLGNVAALADLIAGWDRDRDRLVLACDSARAFAAEHEFDGVFSARMAHWCKVAGLTEQAQ</sequence>
<name>A0A3B0MM50_9RHOB</name>
<keyword evidence="2" id="KW-1185">Reference proteome</keyword>
<dbReference type="AlphaFoldDB" id="A0A3B0MM50"/>
<accession>A0A3B0MM50</accession>
<evidence type="ECO:0000313" key="1">
    <source>
        <dbReference type="EMBL" id="SUZ30729.1"/>
    </source>
</evidence>
<evidence type="ECO:0000313" key="2">
    <source>
        <dbReference type="Proteomes" id="UP000272908"/>
    </source>
</evidence>